<gene>
    <name evidence="1" type="ORF">GCM10008018_72160</name>
</gene>
<dbReference type="EMBL" id="BMHE01000096">
    <property type="protein sequence ID" value="GGA17518.1"/>
    <property type="molecule type" value="Genomic_DNA"/>
</dbReference>
<dbReference type="RefSeq" id="WP_189020932.1">
    <property type="nucleotide sequence ID" value="NZ_BMHE01000096.1"/>
</dbReference>
<protein>
    <submittedName>
        <fullName evidence="1">Uncharacterized protein</fullName>
    </submittedName>
</protein>
<organism evidence="1 2">
    <name type="scientific">Paenibacillus marchantiophytorum</name>
    <dbReference type="NCBI Taxonomy" id="1619310"/>
    <lineage>
        <taxon>Bacteria</taxon>
        <taxon>Bacillati</taxon>
        <taxon>Bacillota</taxon>
        <taxon>Bacilli</taxon>
        <taxon>Bacillales</taxon>
        <taxon>Paenibacillaceae</taxon>
        <taxon>Paenibacillus</taxon>
    </lineage>
</organism>
<name>A0ABQ1FK57_9BACL</name>
<comment type="caution">
    <text evidence="1">The sequence shown here is derived from an EMBL/GenBank/DDBJ whole genome shotgun (WGS) entry which is preliminary data.</text>
</comment>
<reference evidence="2" key="1">
    <citation type="journal article" date="2019" name="Int. J. Syst. Evol. Microbiol.">
        <title>The Global Catalogue of Microorganisms (GCM) 10K type strain sequencing project: providing services to taxonomists for standard genome sequencing and annotation.</title>
        <authorList>
            <consortium name="The Broad Institute Genomics Platform"/>
            <consortium name="The Broad Institute Genome Sequencing Center for Infectious Disease"/>
            <person name="Wu L."/>
            <person name="Ma J."/>
        </authorList>
    </citation>
    <scope>NUCLEOTIDE SEQUENCE [LARGE SCALE GENOMIC DNA]</scope>
    <source>
        <strain evidence="2">CGMCC 1.15043</strain>
    </source>
</reference>
<dbReference type="Proteomes" id="UP000615455">
    <property type="component" value="Unassembled WGS sequence"/>
</dbReference>
<evidence type="ECO:0000313" key="1">
    <source>
        <dbReference type="EMBL" id="GGA17518.1"/>
    </source>
</evidence>
<sequence length="82" mass="9768">MTKNIQERLIKLSLDENWHSFHCTFQQNKYYIPYPHMIRKCYGLSMNERGVLLDILSHLGENNEAFPSQETIDAIWELANLR</sequence>
<accession>A0ABQ1FK57</accession>
<evidence type="ECO:0000313" key="2">
    <source>
        <dbReference type="Proteomes" id="UP000615455"/>
    </source>
</evidence>
<keyword evidence="2" id="KW-1185">Reference proteome</keyword>
<proteinExistence type="predicted"/>